<feature type="domain" description="Aminoglycoside phosphotransferase" evidence="2">
    <location>
        <begin position="26"/>
        <end position="264"/>
    </location>
</feature>
<comment type="caution">
    <text evidence="3">The sequence shown here is derived from an EMBL/GenBank/DDBJ whole genome shotgun (WGS) entry which is preliminary data.</text>
</comment>
<evidence type="ECO:0000313" key="4">
    <source>
        <dbReference type="Proteomes" id="UP000223527"/>
    </source>
</evidence>
<reference evidence="3 4" key="1">
    <citation type="submission" date="2017-10" db="EMBL/GenBank/DDBJ databases">
        <authorList>
            <person name="Banno H."/>
            <person name="Chua N.-H."/>
        </authorList>
    </citation>
    <scope>NUCLEOTIDE SEQUENCE [LARGE SCALE GENOMIC DNA]</scope>
    <source>
        <strain evidence="3 4">YW11</strain>
    </source>
</reference>
<dbReference type="Gene3D" id="3.30.200.20">
    <property type="entry name" value="Phosphorylase Kinase, domain 1"/>
    <property type="match status" value="1"/>
</dbReference>
<evidence type="ECO:0000256" key="1">
    <source>
        <dbReference type="SAM" id="MobiDB-lite"/>
    </source>
</evidence>
<accession>A0A2C7A9W4</accession>
<evidence type="ECO:0000313" key="3">
    <source>
        <dbReference type="EMBL" id="PHK94423.1"/>
    </source>
</evidence>
<organism evidence="3 4">
    <name type="scientific">Teichococcus rhizosphaerae</name>
    <dbReference type="NCBI Taxonomy" id="1335062"/>
    <lineage>
        <taxon>Bacteria</taxon>
        <taxon>Pseudomonadati</taxon>
        <taxon>Pseudomonadota</taxon>
        <taxon>Alphaproteobacteria</taxon>
        <taxon>Acetobacterales</taxon>
        <taxon>Roseomonadaceae</taxon>
        <taxon>Roseomonas</taxon>
    </lineage>
</organism>
<name>A0A2C7A9W4_9PROT</name>
<dbReference type="GO" id="GO:0016740">
    <property type="term" value="F:transferase activity"/>
    <property type="evidence" value="ECO:0007669"/>
    <property type="project" value="UniProtKB-KW"/>
</dbReference>
<dbReference type="Gene3D" id="3.90.1200.10">
    <property type="match status" value="1"/>
</dbReference>
<feature type="compositionally biased region" description="Low complexity" evidence="1">
    <location>
        <begin position="337"/>
        <end position="348"/>
    </location>
</feature>
<dbReference type="InterPro" id="IPR011009">
    <property type="entry name" value="Kinase-like_dom_sf"/>
</dbReference>
<gene>
    <name evidence="3" type="ORF">CR162_13080</name>
</gene>
<dbReference type="AlphaFoldDB" id="A0A2C7A9W4"/>
<sequence length="354" mass="38246">MTAPAPPSPMDSFLAAQGYGRAERLPLPQDAGHRRYTRLRGGPRPALLMDCAEAPRVGLTPEEDLLPFLRLARHIRGIGLSAPAILAEDAAQGLLLVEDLGEDTHAALLDRGADPQALYAEAAEALAALHAAPPPAGLPLWEAERMAATAAATFLDWWWPASFGAPPGEAVRAGFADAMREMLAPFAGAGCLVHRDYFPANLMRLEGRDGPRRTGILDFQDAALGHPAYDLVSLVEDARRDVAPEVREAALARYLALRPELEAVRFHAALAAMAAQRHLRVAALWVRLDRRDGKPRYLAHGPRCWALLERALRHPATAPLAHFLDRHVPPPLRRNPDAAPSAAPFASPTKDPAA</sequence>
<keyword evidence="4" id="KW-1185">Reference proteome</keyword>
<protein>
    <submittedName>
        <fullName evidence="3">Aminoglycoside phosphotransferase</fullName>
    </submittedName>
</protein>
<evidence type="ECO:0000259" key="2">
    <source>
        <dbReference type="Pfam" id="PF01636"/>
    </source>
</evidence>
<keyword evidence="3" id="KW-0808">Transferase</keyword>
<dbReference type="InterPro" id="IPR002575">
    <property type="entry name" value="Aminoglycoside_PTrfase"/>
</dbReference>
<dbReference type="RefSeq" id="WP_099095973.1">
    <property type="nucleotide sequence ID" value="NZ_PDNU01000025.1"/>
</dbReference>
<dbReference type="Proteomes" id="UP000223527">
    <property type="component" value="Unassembled WGS sequence"/>
</dbReference>
<proteinExistence type="predicted"/>
<feature type="region of interest" description="Disordered" evidence="1">
    <location>
        <begin position="327"/>
        <end position="354"/>
    </location>
</feature>
<dbReference type="EMBL" id="PDNU01000025">
    <property type="protein sequence ID" value="PHK94423.1"/>
    <property type="molecule type" value="Genomic_DNA"/>
</dbReference>
<dbReference type="SUPFAM" id="SSF56112">
    <property type="entry name" value="Protein kinase-like (PK-like)"/>
    <property type="match status" value="1"/>
</dbReference>
<dbReference type="OrthoDB" id="9809275at2"/>
<dbReference type="Pfam" id="PF01636">
    <property type="entry name" value="APH"/>
    <property type="match status" value="1"/>
</dbReference>